<organism evidence="1 2">
    <name type="scientific">Candidatus Eisenbergiella merdipullorum</name>
    <dbReference type="NCBI Taxonomy" id="2838553"/>
    <lineage>
        <taxon>Bacteria</taxon>
        <taxon>Bacillati</taxon>
        <taxon>Bacillota</taxon>
        <taxon>Clostridia</taxon>
        <taxon>Lachnospirales</taxon>
        <taxon>Lachnospiraceae</taxon>
        <taxon>Eisenbergiella</taxon>
    </lineage>
</organism>
<dbReference type="Proteomes" id="UP000886858">
    <property type="component" value="Unassembled WGS sequence"/>
</dbReference>
<sequence>MEYAKDESSELHKCFEWDDTIAGHKYRCIQAQQVVRSLVIVREETQEKTPLRLFYNTGDRTGEYKPVKLVMQNQDEYQSLLQKAMNELRVFKQKYGFLTELEEIMNLIK</sequence>
<name>A0A9D2I3I4_9FIRM</name>
<accession>A0A9D2I3I4</accession>
<dbReference type="AlphaFoldDB" id="A0A9D2I3I4"/>
<gene>
    <name evidence="1" type="ORF">H9717_03070</name>
</gene>
<evidence type="ECO:0000313" key="2">
    <source>
        <dbReference type="Proteomes" id="UP000886858"/>
    </source>
</evidence>
<comment type="caution">
    <text evidence="1">The sequence shown here is derived from an EMBL/GenBank/DDBJ whole genome shotgun (WGS) entry which is preliminary data.</text>
</comment>
<evidence type="ECO:0000313" key="1">
    <source>
        <dbReference type="EMBL" id="HJA92096.1"/>
    </source>
</evidence>
<proteinExistence type="predicted"/>
<reference evidence="1" key="2">
    <citation type="submission" date="2021-04" db="EMBL/GenBank/DDBJ databases">
        <authorList>
            <person name="Gilroy R."/>
        </authorList>
    </citation>
    <scope>NUCLEOTIDE SEQUENCE</scope>
    <source>
        <strain evidence="1">CHK179-7159</strain>
    </source>
</reference>
<dbReference type="EMBL" id="DWYY01000036">
    <property type="protein sequence ID" value="HJA92096.1"/>
    <property type="molecule type" value="Genomic_DNA"/>
</dbReference>
<protein>
    <submittedName>
        <fullName evidence="1">Uncharacterized protein</fullName>
    </submittedName>
</protein>
<reference evidence="1" key="1">
    <citation type="journal article" date="2021" name="PeerJ">
        <title>Extensive microbial diversity within the chicken gut microbiome revealed by metagenomics and culture.</title>
        <authorList>
            <person name="Gilroy R."/>
            <person name="Ravi A."/>
            <person name="Getino M."/>
            <person name="Pursley I."/>
            <person name="Horton D.L."/>
            <person name="Alikhan N.F."/>
            <person name="Baker D."/>
            <person name="Gharbi K."/>
            <person name="Hall N."/>
            <person name="Watson M."/>
            <person name="Adriaenssens E.M."/>
            <person name="Foster-Nyarko E."/>
            <person name="Jarju S."/>
            <person name="Secka A."/>
            <person name="Antonio M."/>
            <person name="Oren A."/>
            <person name="Chaudhuri R.R."/>
            <person name="La Ragione R."/>
            <person name="Hildebrand F."/>
            <person name="Pallen M.J."/>
        </authorList>
    </citation>
    <scope>NUCLEOTIDE SEQUENCE</scope>
    <source>
        <strain evidence="1">CHK179-7159</strain>
    </source>
</reference>